<evidence type="ECO:0008006" key="4">
    <source>
        <dbReference type="Google" id="ProtNLM"/>
    </source>
</evidence>
<dbReference type="RefSeq" id="WP_126617793.1">
    <property type="nucleotide sequence ID" value="NZ_CP034562.1"/>
</dbReference>
<dbReference type="PROSITE" id="PS51257">
    <property type="entry name" value="PROKAR_LIPOPROTEIN"/>
    <property type="match status" value="1"/>
</dbReference>
<proteinExistence type="predicted"/>
<evidence type="ECO:0000256" key="1">
    <source>
        <dbReference type="SAM" id="SignalP"/>
    </source>
</evidence>
<name>A0A3Q9FRC9_9BACT</name>
<dbReference type="OrthoDB" id="977624at2"/>
<accession>A0A3Q9FRC9</accession>
<keyword evidence="3" id="KW-1185">Reference proteome</keyword>
<evidence type="ECO:0000313" key="3">
    <source>
        <dbReference type="Proteomes" id="UP000267268"/>
    </source>
</evidence>
<feature type="signal peptide" evidence="1">
    <location>
        <begin position="1"/>
        <end position="21"/>
    </location>
</feature>
<feature type="chain" id="PRO_5018609652" description="DUF4625 domain-containing protein" evidence="1">
    <location>
        <begin position="22"/>
        <end position="235"/>
    </location>
</feature>
<dbReference type="EMBL" id="CP034562">
    <property type="protein sequence ID" value="AZQ64272.1"/>
    <property type="molecule type" value="Genomic_DNA"/>
</dbReference>
<dbReference type="AlphaFoldDB" id="A0A3Q9FRC9"/>
<protein>
    <recommendedName>
        <fullName evidence="4">DUF4625 domain-containing protein</fullName>
    </recommendedName>
</protein>
<reference evidence="2 3" key="1">
    <citation type="submission" date="2018-12" db="EMBL/GenBank/DDBJ databases">
        <title>Flammeovirga pectinis sp. nov., isolated from the gut of the Korean scallop, Patinopecten yessoensis.</title>
        <authorList>
            <person name="Bae J.-W."/>
            <person name="Jeong Y.-S."/>
            <person name="Kang W."/>
        </authorList>
    </citation>
    <scope>NUCLEOTIDE SEQUENCE [LARGE SCALE GENOMIC DNA]</scope>
    <source>
        <strain evidence="2 3">L12M1</strain>
    </source>
</reference>
<keyword evidence="1" id="KW-0732">Signal</keyword>
<dbReference type="KEGG" id="fll:EI427_19265"/>
<organism evidence="2 3">
    <name type="scientific">Flammeovirga pectinis</name>
    <dbReference type="NCBI Taxonomy" id="2494373"/>
    <lineage>
        <taxon>Bacteria</taxon>
        <taxon>Pseudomonadati</taxon>
        <taxon>Bacteroidota</taxon>
        <taxon>Cytophagia</taxon>
        <taxon>Cytophagales</taxon>
        <taxon>Flammeovirgaceae</taxon>
        <taxon>Flammeovirga</taxon>
    </lineage>
</organism>
<gene>
    <name evidence="2" type="ORF">EI427_19265</name>
</gene>
<sequence>MKSNLLTLLLLSSIVISCSSGDDNIITSSDPTIEIENQQEILEVYPLDTISLNVKATTTSNEPISSFTSYNDCGEKLSKDPDNVYQDQATYEYKAVAPYEKGDTEIRFTAFTDKGETADIIQKVKVIDTPYLIEFDSSNVPLTASDKSTFRVTGLLKSKIPFNDISFSTTIQEGGIQAVNDDILLPLPHTSKEGFIITKHTYIKDDNGYSIYTFDVTYTVTAEVNDGDQNTPLLF</sequence>
<evidence type="ECO:0000313" key="2">
    <source>
        <dbReference type="EMBL" id="AZQ64272.1"/>
    </source>
</evidence>
<dbReference type="Proteomes" id="UP000267268">
    <property type="component" value="Chromosome 1"/>
</dbReference>